<dbReference type="Proteomes" id="UP000619260">
    <property type="component" value="Unassembled WGS sequence"/>
</dbReference>
<evidence type="ECO:0000259" key="4">
    <source>
        <dbReference type="Pfam" id="PF22124"/>
    </source>
</evidence>
<reference evidence="5" key="1">
    <citation type="submission" date="2021-01" db="EMBL/GenBank/DDBJ databases">
        <title>Whole genome shotgun sequence of Virgisporangium aliadipatigenens NBRC 105644.</title>
        <authorList>
            <person name="Komaki H."/>
            <person name="Tamura T."/>
        </authorList>
    </citation>
    <scope>NUCLEOTIDE SEQUENCE</scope>
    <source>
        <strain evidence="5">NBRC 105644</strain>
    </source>
</reference>
<feature type="domain" description="Glycosyl hydrolase family 95 N-terminal" evidence="2">
    <location>
        <begin position="4"/>
        <end position="213"/>
    </location>
</feature>
<organism evidence="5 6">
    <name type="scientific">Virgisporangium aliadipatigenens</name>
    <dbReference type="NCBI Taxonomy" id="741659"/>
    <lineage>
        <taxon>Bacteria</taxon>
        <taxon>Bacillati</taxon>
        <taxon>Actinomycetota</taxon>
        <taxon>Actinomycetes</taxon>
        <taxon>Micromonosporales</taxon>
        <taxon>Micromonosporaceae</taxon>
        <taxon>Virgisporangium</taxon>
    </lineage>
</organism>
<dbReference type="SUPFAM" id="SSF48208">
    <property type="entry name" value="Six-hairpin glycosidases"/>
    <property type="match status" value="1"/>
</dbReference>
<sequence length="762" mass="82117">MHRLLFDRPAGTWLEALPLGNGRLGAMCHGGAHSARFDLNDETAWSGGPDSERRQPQPSAERARADLAEARALIAAGRGRAAEEPVKRLQSDYSQAFLPVATVEVLLGDGGPGHGPDYRRGLDLGTGLHTVSHAGVLQRTVVSAPDGVLVHVVDGIPEETAVRVRLSSPLRILRDHGDALVLRLPSDVPPTHAPDFPAAVWGPDALEAAVATRTERLPGGRVVVLVETATTFGGPGRPNTGTGRDALARAARRLAALDPSDADALLARACADHARLLDRVELEFGTGTAPEGTTAQRLARAFADPQGPLAADPGLAALLFHYGRYLLVACSRPGGLPAHLQGLWNDSMRPPWSSGYTLNVNLQMNYWPAEVTNLPETAQPLHAFVEALSVPGTETAHRMYGARGWTAHHNSDAWLYTSMVGARRGDPAWAFWPMAGPWLVRHLWEHVRFGAGDDAFLRRVWPVLAGAARFGLDRLVRTPEHGWATVPSTSPENEYLDADGEPTALTYSSALDLTLLRDLFTMTLAAAARLGVDDDLTAALRERLPRLPGPAVTPQGLVREWGDDAVAVDPHHRHVSQLYFVYPGEEPLTQRLRRSAAATLRVRGDDSTGWSLAWKLALWARLGAPEKVSDLLALMFRPAGDSDRPERGGLYPNLFAAHPPFQIDGNLGYVAALCEVLLHSHAGGLDLLPALPRELSTGRVRGLVARPGILVDLEWRDGALVTASLRARRHAVADVRVRYRGGQTTVAVRADGSTTLTATDFS</sequence>
<name>A0A8J3YTV4_9ACTN</name>
<dbReference type="InterPro" id="IPR012341">
    <property type="entry name" value="6hp_glycosidase-like_sf"/>
</dbReference>
<dbReference type="GO" id="GO:0004560">
    <property type="term" value="F:alpha-L-fucosidase activity"/>
    <property type="evidence" value="ECO:0007669"/>
    <property type="project" value="InterPro"/>
</dbReference>
<feature type="region of interest" description="Disordered" evidence="1">
    <location>
        <begin position="40"/>
        <end position="60"/>
    </location>
</feature>
<evidence type="ECO:0000259" key="2">
    <source>
        <dbReference type="Pfam" id="PF14498"/>
    </source>
</evidence>
<feature type="domain" description="Glycosyl hydrolase family 95 catalytic" evidence="4">
    <location>
        <begin position="263"/>
        <end position="677"/>
    </location>
</feature>
<protein>
    <recommendedName>
        <fullName evidence="7">Glycoside hydrolase family 95 protein</fullName>
    </recommendedName>
</protein>
<accession>A0A8J3YTV4</accession>
<evidence type="ECO:0000313" key="5">
    <source>
        <dbReference type="EMBL" id="GIJ49658.1"/>
    </source>
</evidence>
<proteinExistence type="predicted"/>
<dbReference type="EMBL" id="BOPF01000029">
    <property type="protein sequence ID" value="GIJ49658.1"/>
    <property type="molecule type" value="Genomic_DNA"/>
</dbReference>
<dbReference type="GO" id="GO:0005975">
    <property type="term" value="P:carbohydrate metabolic process"/>
    <property type="evidence" value="ECO:0007669"/>
    <property type="project" value="InterPro"/>
</dbReference>
<dbReference type="PIRSF" id="PIRSF007663">
    <property type="entry name" value="UCP007663"/>
    <property type="match status" value="1"/>
</dbReference>
<keyword evidence="6" id="KW-1185">Reference proteome</keyword>
<dbReference type="Pfam" id="PF22124">
    <property type="entry name" value="Glyco_hydro_95_cat"/>
    <property type="match status" value="1"/>
</dbReference>
<evidence type="ECO:0008006" key="7">
    <source>
        <dbReference type="Google" id="ProtNLM"/>
    </source>
</evidence>
<dbReference type="RefSeq" id="WP_203903131.1">
    <property type="nucleotide sequence ID" value="NZ_BOPF01000029.1"/>
</dbReference>
<dbReference type="InterPro" id="IPR016518">
    <property type="entry name" value="Alpha-L-fucosidase"/>
</dbReference>
<evidence type="ECO:0000313" key="6">
    <source>
        <dbReference type="Proteomes" id="UP000619260"/>
    </source>
</evidence>
<feature type="compositionally biased region" description="Basic and acidic residues" evidence="1">
    <location>
        <begin position="50"/>
        <end position="60"/>
    </location>
</feature>
<dbReference type="AlphaFoldDB" id="A0A8J3YTV4"/>
<comment type="caution">
    <text evidence="5">The sequence shown here is derived from an EMBL/GenBank/DDBJ whole genome shotgun (WGS) entry which is preliminary data.</text>
</comment>
<evidence type="ECO:0000259" key="3">
    <source>
        <dbReference type="Pfam" id="PF21307"/>
    </source>
</evidence>
<dbReference type="Gene3D" id="1.50.10.10">
    <property type="match status" value="1"/>
</dbReference>
<dbReference type="PANTHER" id="PTHR31084">
    <property type="entry name" value="ALPHA-L-FUCOSIDASE 2"/>
    <property type="match status" value="1"/>
</dbReference>
<dbReference type="InterPro" id="IPR049053">
    <property type="entry name" value="AFCA-like_C"/>
</dbReference>
<dbReference type="InterPro" id="IPR054363">
    <property type="entry name" value="GH95_cat"/>
</dbReference>
<gene>
    <name evidence="5" type="ORF">Val02_65440</name>
</gene>
<dbReference type="Pfam" id="PF14498">
    <property type="entry name" value="Glyco_hyd_65N_2"/>
    <property type="match status" value="1"/>
</dbReference>
<feature type="domain" description="Alpha fucosidase A-like C-terminal" evidence="3">
    <location>
        <begin position="680"/>
        <end position="745"/>
    </location>
</feature>
<dbReference type="InterPro" id="IPR027414">
    <property type="entry name" value="GH95_N_dom"/>
</dbReference>
<evidence type="ECO:0000256" key="1">
    <source>
        <dbReference type="SAM" id="MobiDB-lite"/>
    </source>
</evidence>
<dbReference type="PANTHER" id="PTHR31084:SF0">
    <property type="entry name" value="ALPHA-L-FUCOSIDASE 2"/>
    <property type="match status" value="1"/>
</dbReference>
<dbReference type="InterPro" id="IPR008928">
    <property type="entry name" value="6-hairpin_glycosidase_sf"/>
</dbReference>
<dbReference type="Pfam" id="PF21307">
    <property type="entry name" value="Glyco_hydro_95_C"/>
    <property type="match status" value="1"/>
</dbReference>